<evidence type="ECO:0000313" key="11">
    <source>
        <dbReference type="Proteomes" id="UP001162483"/>
    </source>
</evidence>
<evidence type="ECO:0000256" key="7">
    <source>
        <dbReference type="ARBA" id="ARBA00022989"/>
    </source>
</evidence>
<accession>A0ABN9BGR2</accession>
<comment type="caution">
    <text evidence="10">The sequence shown here is derived from an EMBL/GenBank/DDBJ whole genome shotgun (WGS) entry which is preliminary data.</text>
</comment>
<keyword evidence="4" id="KW-0808">Transferase</keyword>
<evidence type="ECO:0000256" key="8">
    <source>
        <dbReference type="ARBA" id="ARBA00023034"/>
    </source>
</evidence>
<organism evidence="10 11">
    <name type="scientific">Staurois parvus</name>
    <dbReference type="NCBI Taxonomy" id="386267"/>
    <lineage>
        <taxon>Eukaryota</taxon>
        <taxon>Metazoa</taxon>
        <taxon>Chordata</taxon>
        <taxon>Craniata</taxon>
        <taxon>Vertebrata</taxon>
        <taxon>Euteleostomi</taxon>
        <taxon>Amphibia</taxon>
        <taxon>Batrachia</taxon>
        <taxon>Anura</taxon>
        <taxon>Neobatrachia</taxon>
        <taxon>Ranoidea</taxon>
        <taxon>Ranidae</taxon>
        <taxon>Staurois</taxon>
    </lineage>
</organism>
<evidence type="ECO:0000256" key="3">
    <source>
        <dbReference type="ARBA" id="ARBA00022676"/>
    </source>
</evidence>
<evidence type="ECO:0000256" key="4">
    <source>
        <dbReference type="ARBA" id="ARBA00022679"/>
    </source>
</evidence>
<dbReference type="Proteomes" id="UP001162483">
    <property type="component" value="Unassembled WGS sequence"/>
</dbReference>
<keyword evidence="7" id="KW-1133">Transmembrane helix</keyword>
<keyword evidence="9" id="KW-0472">Membrane</keyword>
<evidence type="ECO:0000256" key="9">
    <source>
        <dbReference type="ARBA" id="ARBA00023136"/>
    </source>
</evidence>
<proteinExistence type="inferred from homology"/>
<evidence type="ECO:0000256" key="1">
    <source>
        <dbReference type="ARBA" id="ARBA00004323"/>
    </source>
</evidence>
<evidence type="ECO:0000256" key="5">
    <source>
        <dbReference type="ARBA" id="ARBA00022692"/>
    </source>
</evidence>
<keyword evidence="3" id="KW-0328">Glycosyltransferase</keyword>
<evidence type="ECO:0000313" key="10">
    <source>
        <dbReference type="EMBL" id="CAI9546824.1"/>
    </source>
</evidence>
<name>A0ABN9BGR2_9NEOB</name>
<dbReference type="Pfam" id="PF01762">
    <property type="entry name" value="Galactosyl_T"/>
    <property type="match status" value="1"/>
</dbReference>
<dbReference type="EMBL" id="CATNWA010003977">
    <property type="protein sequence ID" value="CAI9546824.1"/>
    <property type="molecule type" value="Genomic_DNA"/>
</dbReference>
<evidence type="ECO:0000256" key="2">
    <source>
        <dbReference type="ARBA" id="ARBA00008661"/>
    </source>
</evidence>
<keyword evidence="11" id="KW-1185">Reference proteome</keyword>
<protein>
    <recommendedName>
        <fullName evidence="12">Hexosyltransferase</fullName>
    </recommendedName>
</protein>
<gene>
    <name evidence="10" type="ORF">SPARVUS_LOCUS2882204</name>
</gene>
<sequence length="110" mass="12229">MYCAGGGILLSRYTAHVIYNKSLEIPLIPIDDVYLGMCLAKAGLVPGSHIGMRTVGVNVKSAKVDSFDPCFYRELLMVHRFVPYQILIMWKAIQDPHLNCGQKHSISVGH</sequence>
<evidence type="ECO:0000256" key="6">
    <source>
        <dbReference type="ARBA" id="ARBA00022968"/>
    </source>
</evidence>
<reference evidence="10" key="1">
    <citation type="submission" date="2023-05" db="EMBL/GenBank/DDBJ databases">
        <authorList>
            <person name="Stuckert A."/>
        </authorList>
    </citation>
    <scope>NUCLEOTIDE SEQUENCE</scope>
</reference>
<keyword evidence="8" id="KW-0333">Golgi apparatus</keyword>
<comment type="similarity">
    <text evidence="2">Belongs to the glycosyltransferase 31 family.</text>
</comment>
<comment type="subcellular location">
    <subcellularLocation>
        <location evidence="1">Golgi apparatus membrane</location>
        <topology evidence="1">Single-pass type II membrane protein</topology>
    </subcellularLocation>
</comment>
<keyword evidence="5" id="KW-0812">Transmembrane</keyword>
<evidence type="ECO:0008006" key="12">
    <source>
        <dbReference type="Google" id="ProtNLM"/>
    </source>
</evidence>
<dbReference type="InterPro" id="IPR002659">
    <property type="entry name" value="Glyco_trans_31"/>
</dbReference>
<keyword evidence="6" id="KW-0735">Signal-anchor</keyword>